<organism evidence="1 2">
    <name type="scientific">Variovorax soli</name>
    <dbReference type="NCBI Taxonomy" id="376815"/>
    <lineage>
        <taxon>Bacteria</taxon>
        <taxon>Pseudomonadati</taxon>
        <taxon>Pseudomonadota</taxon>
        <taxon>Betaproteobacteria</taxon>
        <taxon>Burkholderiales</taxon>
        <taxon>Comamonadaceae</taxon>
        <taxon>Variovorax</taxon>
    </lineage>
</organism>
<dbReference type="Gene3D" id="3.40.1730.10">
    <property type="entry name" value="pa0076 domain"/>
    <property type="match status" value="1"/>
</dbReference>
<dbReference type="Proteomes" id="UP001184230">
    <property type="component" value="Unassembled WGS sequence"/>
</dbReference>
<evidence type="ECO:0000313" key="1">
    <source>
        <dbReference type="EMBL" id="MDR6536602.1"/>
    </source>
</evidence>
<name>A0ABU1NE58_9BURK</name>
<comment type="caution">
    <text evidence="1">The sequence shown here is derived from an EMBL/GenBank/DDBJ whole genome shotgun (WGS) entry which is preliminary data.</text>
</comment>
<proteinExistence type="predicted"/>
<dbReference type="NCBIfam" id="TIGR03373">
    <property type="entry name" value="VI_minor_4"/>
    <property type="match status" value="1"/>
</dbReference>
<dbReference type="InterPro" id="IPR038225">
    <property type="entry name" value="TagF_sf"/>
</dbReference>
<dbReference type="Pfam" id="PF09867">
    <property type="entry name" value="TagF_N"/>
    <property type="match status" value="1"/>
</dbReference>
<evidence type="ECO:0000313" key="2">
    <source>
        <dbReference type="Proteomes" id="UP001184230"/>
    </source>
</evidence>
<accession>A0ABU1NE58</accession>
<dbReference type="RefSeq" id="WP_309901764.1">
    <property type="nucleotide sequence ID" value="NZ_JAVDRF010000004.1"/>
</dbReference>
<dbReference type="EMBL" id="JAVDRF010000004">
    <property type="protein sequence ID" value="MDR6536602.1"/>
    <property type="molecule type" value="Genomic_DNA"/>
</dbReference>
<dbReference type="InterPro" id="IPR017748">
    <property type="entry name" value="TagF"/>
</dbReference>
<keyword evidence="2" id="KW-1185">Reference proteome</keyword>
<sequence length="199" mass="21496">MVSLPSRRVCWYGKLPARGDFVGRGLPPRWRSDWDAWLQEGLALAATRLDGAALRERLGAFAPWRYLALPASGEIWCGIMVASHDRVGRAFPLTLAERFAGPASPVESAARLASLLGAAAEGPEALEAAIAALPPRSGDEHQSTEAWPPKPASLWWPLTAAQEVAPQIACWPPEPALLLELLDGSPRSTGTSCWSRRRS</sequence>
<reference evidence="1 2" key="1">
    <citation type="submission" date="2023-07" db="EMBL/GenBank/DDBJ databases">
        <title>Sorghum-associated microbial communities from plants grown in Nebraska, USA.</title>
        <authorList>
            <person name="Schachtman D."/>
        </authorList>
    </citation>
    <scope>NUCLEOTIDE SEQUENCE [LARGE SCALE GENOMIC DNA]</scope>
    <source>
        <strain evidence="1 2">DS1781</strain>
    </source>
</reference>
<protein>
    <submittedName>
        <fullName evidence="1">Type VI secretion system protein ImpM</fullName>
    </submittedName>
</protein>
<gene>
    <name evidence="1" type="ORF">J2739_002375</name>
</gene>